<dbReference type="EMBL" id="LGUT01001449">
    <property type="protein sequence ID" value="KOG88923.1"/>
    <property type="molecule type" value="Genomic_DNA"/>
</dbReference>
<feature type="domain" description="FAD-binding PCMH-type" evidence="1">
    <location>
        <begin position="1"/>
        <end position="193"/>
    </location>
</feature>
<comment type="caution">
    <text evidence="2">The sequence shown here is derived from an EMBL/GenBank/DDBJ whole genome shotgun (WGS) entry which is preliminary data.</text>
</comment>
<sequence length="306" mass="31635">TSLYDLMKLGVEAPSAVVDIGRLPELAGFDTAGPEELVFGAGASMADVAEDAVLRADYPALAESLAKAASPQVRNMATVGGNLLQRTRCGYFRGGPAFDCAKRRPGSGCAARGGLDRGHAVLGTSDACTAAYPGDWAVALLAFDARLDLYGPRGARTIALADLHRGPADAPHEEHTLGAGELVVRIRVPTAPAGRGSVYHKVRDRESFAFALASAAVALTLDERGRVAHCRVALGGVATRPWRAEAAERAVVGGPLTEEAAVRAGEAAFADARPGAHNAFKVRLGARVVARALRTAAERAAGRAVA</sequence>
<dbReference type="Pfam" id="PF00941">
    <property type="entry name" value="FAD_binding_5"/>
    <property type="match status" value="1"/>
</dbReference>
<dbReference type="PROSITE" id="PS51387">
    <property type="entry name" value="FAD_PCMH"/>
    <property type="match status" value="1"/>
</dbReference>
<evidence type="ECO:0000259" key="1">
    <source>
        <dbReference type="PROSITE" id="PS51387"/>
    </source>
</evidence>
<dbReference type="InterPro" id="IPR036683">
    <property type="entry name" value="CO_DH_flav_C_dom_sf"/>
</dbReference>
<name>A0ABR5J677_9ACTN</name>
<dbReference type="InterPro" id="IPR036318">
    <property type="entry name" value="FAD-bd_PCMH-like_sf"/>
</dbReference>
<dbReference type="InterPro" id="IPR051312">
    <property type="entry name" value="Diverse_Substr_Oxidored"/>
</dbReference>
<dbReference type="Pfam" id="PF03450">
    <property type="entry name" value="CO_deh_flav_C"/>
    <property type="match status" value="1"/>
</dbReference>
<keyword evidence="3" id="KW-1185">Reference proteome</keyword>
<dbReference type="Gene3D" id="3.30.465.10">
    <property type="match status" value="2"/>
</dbReference>
<dbReference type="Gene3D" id="3.30.390.50">
    <property type="entry name" value="CO dehydrogenase flavoprotein, C-terminal domain"/>
    <property type="match status" value="1"/>
</dbReference>
<dbReference type="SMART" id="SM01092">
    <property type="entry name" value="CO_deh_flav_C"/>
    <property type="match status" value="1"/>
</dbReference>
<dbReference type="InterPro" id="IPR016169">
    <property type="entry name" value="FAD-bd_PCMH_sub2"/>
</dbReference>
<reference evidence="2 3" key="1">
    <citation type="submission" date="2015-07" db="EMBL/GenBank/DDBJ databases">
        <authorList>
            <person name="Ju K.-S."/>
            <person name="Doroghazi J.R."/>
            <person name="Metcalf W.W."/>
        </authorList>
    </citation>
    <scope>NUCLEOTIDE SEQUENCE [LARGE SCALE GENOMIC DNA]</scope>
    <source>
        <strain evidence="2 3">NRRL B-3589</strain>
    </source>
</reference>
<dbReference type="PANTHER" id="PTHR42659:SF1">
    <property type="entry name" value="OXIDOREDUCTASE"/>
    <property type="match status" value="1"/>
</dbReference>
<dbReference type="Proteomes" id="UP000037020">
    <property type="component" value="Unassembled WGS sequence"/>
</dbReference>
<dbReference type="InterPro" id="IPR005107">
    <property type="entry name" value="CO_DH_flav_C"/>
</dbReference>
<gene>
    <name evidence="2" type="ORF">ADK38_17085</name>
</gene>
<proteinExistence type="predicted"/>
<feature type="non-terminal residue" evidence="2">
    <location>
        <position position="1"/>
    </location>
</feature>
<organism evidence="2 3">
    <name type="scientific">Streptomyces varsoviensis</name>
    <dbReference type="NCBI Taxonomy" id="67373"/>
    <lineage>
        <taxon>Bacteria</taxon>
        <taxon>Bacillati</taxon>
        <taxon>Actinomycetota</taxon>
        <taxon>Actinomycetes</taxon>
        <taxon>Kitasatosporales</taxon>
        <taxon>Streptomycetaceae</taxon>
        <taxon>Streptomyces</taxon>
    </lineage>
</organism>
<dbReference type="SUPFAM" id="SSF56176">
    <property type="entry name" value="FAD-binding/transporter-associated domain-like"/>
    <property type="match status" value="1"/>
</dbReference>
<dbReference type="InterPro" id="IPR016166">
    <property type="entry name" value="FAD-bd_PCMH"/>
</dbReference>
<accession>A0ABR5J677</accession>
<evidence type="ECO:0000313" key="2">
    <source>
        <dbReference type="EMBL" id="KOG88923.1"/>
    </source>
</evidence>
<dbReference type="SUPFAM" id="SSF55447">
    <property type="entry name" value="CO dehydrogenase flavoprotein C-terminal domain-like"/>
    <property type="match status" value="1"/>
</dbReference>
<dbReference type="InterPro" id="IPR002346">
    <property type="entry name" value="Mopterin_DH_FAD-bd"/>
</dbReference>
<protein>
    <submittedName>
        <fullName evidence="2">FAD-binding molybdopterin dehydrogenase</fullName>
    </submittedName>
</protein>
<evidence type="ECO:0000313" key="3">
    <source>
        <dbReference type="Proteomes" id="UP000037020"/>
    </source>
</evidence>
<dbReference type="PANTHER" id="PTHR42659">
    <property type="entry name" value="XANTHINE DEHYDROGENASE SUBUNIT C-RELATED"/>
    <property type="match status" value="1"/>
</dbReference>